<accession>A0ABQ9YH31</accession>
<evidence type="ECO:0000256" key="1">
    <source>
        <dbReference type="SAM" id="MobiDB-lite"/>
    </source>
</evidence>
<evidence type="ECO:0000313" key="4">
    <source>
        <dbReference type="Proteomes" id="UP001281761"/>
    </source>
</evidence>
<gene>
    <name evidence="3" type="ORF">BLNAU_2319</name>
</gene>
<dbReference type="EMBL" id="JARBJD010000009">
    <property type="protein sequence ID" value="KAK2962884.1"/>
    <property type="molecule type" value="Genomic_DNA"/>
</dbReference>
<sequence length="307" mass="35211">MGNFISNTRYCYPYEKPSELNWQNYIQQCSIHYEEKLKELFSSSFKGKIVEWEGQVVKVHQDHVTFQMIPSDCFWKNTDLVLFTDPKLPPPSSRFTRKRVVKIRGILEAYGHHSNHELREVPMTENNPVNLSIPYSDYLFHFGLLAQRLANYNHLHYWNAKEITFSGKYTSVPTLQISKESTVPPNFYSVSFQPTYPQETENEPVQIEFSVKDKTAFKRIEREYSTHETVTVTATCTKRGASAHIFRLPPPLDVSDDLLLQGTEPTGPMPQTADEPPSRRNLYFGIAIGTTVAVAIGVAAYIKLKPL</sequence>
<feature type="transmembrane region" description="Helical" evidence="2">
    <location>
        <begin position="282"/>
        <end position="302"/>
    </location>
</feature>
<proteinExistence type="predicted"/>
<reference evidence="3 4" key="1">
    <citation type="journal article" date="2022" name="bioRxiv">
        <title>Genomics of Preaxostyla Flagellates Illuminates Evolutionary Transitions and the Path Towards Mitochondrial Loss.</title>
        <authorList>
            <person name="Novak L.V.F."/>
            <person name="Treitli S.C."/>
            <person name="Pyrih J."/>
            <person name="Halakuc P."/>
            <person name="Pipaliya S.V."/>
            <person name="Vacek V."/>
            <person name="Brzon O."/>
            <person name="Soukal P."/>
            <person name="Eme L."/>
            <person name="Dacks J.B."/>
            <person name="Karnkowska A."/>
            <person name="Elias M."/>
            <person name="Hampl V."/>
        </authorList>
    </citation>
    <scope>NUCLEOTIDE SEQUENCE [LARGE SCALE GENOMIC DNA]</scope>
    <source>
        <strain evidence="3">NAU3</strain>
        <tissue evidence="3">Gut</tissue>
    </source>
</reference>
<protein>
    <submittedName>
        <fullName evidence="3">Uncharacterized protein</fullName>
    </submittedName>
</protein>
<keyword evidence="2" id="KW-1133">Transmembrane helix</keyword>
<name>A0ABQ9YH31_9EUKA</name>
<keyword evidence="2" id="KW-0472">Membrane</keyword>
<evidence type="ECO:0000256" key="2">
    <source>
        <dbReference type="SAM" id="Phobius"/>
    </source>
</evidence>
<keyword evidence="2" id="KW-0812">Transmembrane</keyword>
<keyword evidence="4" id="KW-1185">Reference proteome</keyword>
<dbReference type="Proteomes" id="UP001281761">
    <property type="component" value="Unassembled WGS sequence"/>
</dbReference>
<evidence type="ECO:0000313" key="3">
    <source>
        <dbReference type="EMBL" id="KAK2962884.1"/>
    </source>
</evidence>
<organism evidence="3 4">
    <name type="scientific">Blattamonas nauphoetae</name>
    <dbReference type="NCBI Taxonomy" id="2049346"/>
    <lineage>
        <taxon>Eukaryota</taxon>
        <taxon>Metamonada</taxon>
        <taxon>Preaxostyla</taxon>
        <taxon>Oxymonadida</taxon>
        <taxon>Blattamonas</taxon>
    </lineage>
</organism>
<feature type="region of interest" description="Disordered" evidence="1">
    <location>
        <begin position="259"/>
        <end position="278"/>
    </location>
</feature>
<comment type="caution">
    <text evidence="3">The sequence shown here is derived from an EMBL/GenBank/DDBJ whole genome shotgun (WGS) entry which is preliminary data.</text>
</comment>